<reference evidence="2" key="1">
    <citation type="submission" date="2025-08" db="UniProtKB">
        <authorList>
            <consortium name="Ensembl"/>
        </authorList>
    </citation>
    <scope>IDENTIFICATION</scope>
</reference>
<dbReference type="Proteomes" id="UP000694407">
    <property type="component" value="Unplaced"/>
</dbReference>
<dbReference type="AlphaFoldDB" id="A0A8C5Z994"/>
<proteinExistence type="predicted"/>
<feature type="compositionally biased region" description="Basic and acidic residues" evidence="1">
    <location>
        <begin position="191"/>
        <end position="204"/>
    </location>
</feature>
<dbReference type="GeneTree" id="ENSGT00960000189861"/>
<accession>A0A8C5Z994</accession>
<feature type="region of interest" description="Disordered" evidence="1">
    <location>
        <begin position="141"/>
        <end position="204"/>
    </location>
</feature>
<protein>
    <submittedName>
        <fullName evidence="2">Uncharacterized protein</fullName>
    </submittedName>
</protein>
<name>A0A8C5Z994_MARMA</name>
<reference evidence="2" key="2">
    <citation type="submission" date="2025-09" db="UniProtKB">
        <authorList>
            <consortium name="Ensembl"/>
        </authorList>
    </citation>
    <scope>IDENTIFICATION</scope>
</reference>
<keyword evidence="3" id="KW-1185">Reference proteome</keyword>
<evidence type="ECO:0000313" key="3">
    <source>
        <dbReference type="Proteomes" id="UP000694407"/>
    </source>
</evidence>
<evidence type="ECO:0000256" key="1">
    <source>
        <dbReference type="SAM" id="MobiDB-lite"/>
    </source>
</evidence>
<organism evidence="2 3">
    <name type="scientific">Marmota marmota marmota</name>
    <name type="common">Alpine marmot</name>
    <dbReference type="NCBI Taxonomy" id="9994"/>
    <lineage>
        <taxon>Eukaryota</taxon>
        <taxon>Metazoa</taxon>
        <taxon>Chordata</taxon>
        <taxon>Craniata</taxon>
        <taxon>Vertebrata</taxon>
        <taxon>Euteleostomi</taxon>
        <taxon>Mammalia</taxon>
        <taxon>Eutheria</taxon>
        <taxon>Euarchontoglires</taxon>
        <taxon>Glires</taxon>
        <taxon>Rodentia</taxon>
        <taxon>Sciuromorpha</taxon>
        <taxon>Sciuridae</taxon>
        <taxon>Xerinae</taxon>
        <taxon>Marmotini</taxon>
        <taxon>Marmota</taxon>
    </lineage>
</organism>
<sequence length="204" mass="23078">MLPRCWKPRRPANPRLSHSRLTIAEETPSVSMARGKRRRQRRLLELAKPKTNWQGPRDRCPGCPGQPRWQSPAHGPSGWQNLGSQPPCWKSGTPCQNLNPMCQTTAVSFNWPCPRPSQTNAFLIVIPAGRCWMAPRRRWPARGWSSWPSPRCARTSMRTTTPTASPQPPGWHRRPHASTSLPPQRASPTKCDTRPDPAPSKHQE</sequence>
<dbReference type="Ensembl" id="ENSMMMT00000013489.1">
    <property type="protein sequence ID" value="ENSMMMP00000011810.1"/>
    <property type="gene ID" value="ENSMMMG00000010574.1"/>
</dbReference>
<evidence type="ECO:0000313" key="2">
    <source>
        <dbReference type="Ensembl" id="ENSMMMP00000011810.1"/>
    </source>
</evidence>